<keyword evidence="1 4" id="KW-0812">Transmembrane</keyword>
<feature type="transmembrane region" description="Helical" evidence="4">
    <location>
        <begin position="370"/>
        <end position="389"/>
    </location>
</feature>
<keyword evidence="3 4" id="KW-0472">Membrane</keyword>
<proteinExistence type="predicted"/>
<feature type="transmembrane region" description="Helical" evidence="4">
    <location>
        <begin position="44"/>
        <end position="63"/>
    </location>
</feature>
<feature type="transmembrane region" description="Helical" evidence="4">
    <location>
        <begin position="134"/>
        <end position="154"/>
    </location>
</feature>
<feature type="transmembrane region" description="Helical" evidence="4">
    <location>
        <begin position="306"/>
        <end position="328"/>
    </location>
</feature>
<sequence length="403" mass="44302">MSQRHILLTLICGVLIVAISMGIRQAFGIFLRPITLDLNISREAVGFALALQNLLWGAVQPFVGYFADRYGSMRIMIMSGLLYSLGLLLTPFSQNAFTLDLTLGILVGLGLSGVTFAVVLGAVGRNADPAWRSLILGIVTAGGSLGMFIFVPIGQALLSQLEWENTFFLLALFALLMPLLAFGFINDKPQQTIVTTTTGVSLIKALQEAQFHRGFWLLNLGFFVCGFHVAFIAVHLPSYLTDRGLSPVTGAHALALIGFFNILGSYTFGWLGGRYRQKYILSWLYLIRAIIIALFLYLPLTYYSALTFSAAIGFLWLGTVPLTSGLVARIFGTQYFAMLFGIVFFSHQVGSFLGAWLGGYVFELTHSYDMIWLFSIVLAVISAIFHLPIMDKPLTRLQSLSNA</sequence>
<dbReference type="GO" id="GO:0022857">
    <property type="term" value="F:transmembrane transporter activity"/>
    <property type="evidence" value="ECO:0007669"/>
    <property type="project" value="InterPro"/>
</dbReference>
<dbReference type="PANTHER" id="PTHR11360:SF284">
    <property type="entry name" value="EG:103B4.3 PROTEIN-RELATED"/>
    <property type="match status" value="1"/>
</dbReference>
<accession>I3CD05</accession>
<dbReference type="OrthoDB" id="146345at2"/>
<dbReference type="HOGENOM" id="CLU_001265_59_9_6"/>
<feature type="transmembrane region" description="Helical" evidence="4">
    <location>
        <begin position="166"/>
        <end position="185"/>
    </location>
</feature>
<dbReference type="InterPro" id="IPR020846">
    <property type="entry name" value="MFS_dom"/>
</dbReference>
<dbReference type="SUPFAM" id="SSF103473">
    <property type="entry name" value="MFS general substrate transporter"/>
    <property type="match status" value="1"/>
</dbReference>
<dbReference type="EMBL" id="JH600070">
    <property type="protein sequence ID" value="EIJ41498.1"/>
    <property type="molecule type" value="Genomic_DNA"/>
</dbReference>
<dbReference type="RefSeq" id="WP_002683498.1">
    <property type="nucleotide sequence ID" value="NZ_JH600070.1"/>
</dbReference>
<reference evidence="6 7" key="1">
    <citation type="submission" date="2011-11" db="EMBL/GenBank/DDBJ databases">
        <title>Improved High-Quality Draft sequence of Beggiatoa alba B18lD.</title>
        <authorList>
            <consortium name="US DOE Joint Genome Institute"/>
            <person name="Lucas S."/>
            <person name="Han J."/>
            <person name="Lapidus A."/>
            <person name="Cheng J.-F."/>
            <person name="Goodwin L."/>
            <person name="Pitluck S."/>
            <person name="Peters L."/>
            <person name="Mikhailova N."/>
            <person name="Held B."/>
            <person name="Detter J.C."/>
            <person name="Han C."/>
            <person name="Tapia R."/>
            <person name="Land M."/>
            <person name="Hauser L."/>
            <person name="Kyrpides N."/>
            <person name="Ivanova N."/>
            <person name="Pagani I."/>
            <person name="Samuel K."/>
            <person name="Teske A."/>
            <person name="Mueller J."/>
            <person name="Woyke T."/>
        </authorList>
    </citation>
    <scope>NUCLEOTIDE SEQUENCE [LARGE SCALE GENOMIC DNA]</scope>
    <source>
        <strain evidence="6 7">B18LD</strain>
    </source>
</reference>
<organism evidence="6 7">
    <name type="scientific">Beggiatoa alba B18LD</name>
    <dbReference type="NCBI Taxonomy" id="395493"/>
    <lineage>
        <taxon>Bacteria</taxon>
        <taxon>Pseudomonadati</taxon>
        <taxon>Pseudomonadota</taxon>
        <taxon>Gammaproteobacteria</taxon>
        <taxon>Thiotrichales</taxon>
        <taxon>Thiotrichaceae</taxon>
        <taxon>Beggiatoa</taxon>
    </lineage>
</organism>
<evidence type="ECO:0000313" key="6">
    <source>
        <dbReference type="EMBL" id="EIJ41498.1"/>
    </source>
</evidence>
<dbReference type="Gene3D" id="1.20.1250.20">
    <property type="entry name" value="MFS general substrate transporter like domains"/>
    <property type="match status" value="2"/>
</dbReference>
<dbReference type="eggNOG" id="COG2814">
    <property type="taxonomic scope" value="Bacteria"/>
</dbReference>
<dbReference type="Proteomes" id="UP000005744">
    <property type="component" value="Unassembled WGS sequence"/>
</dbReference>
<evidence type="ECO:0000256" key="3">
    <source>
        <dbReference type="ARBA" id="ARBA00023136"/>
    </source>
</evidence>
<feature type="domain" description="Major facilitator superfamily (MFS) profile" evidence="5">
    <location>
        <begin position="6"/>
        <end position="394"/>
    </location>
</feature>
<feature type="transmembrane region" description="Helical" evidence="4">
    <location>
        <begin position="214"/>
        <end position="236"/>
    </location>
</feature>
<feature type="transmembrane region" description="Helical" evidence="4">
    <location>
        <begin position="335"/>
        <end position="358"/>
    </location>
</feature>
<feature type="transmembrane region" description="Helical" evidence="4">
    <location>
        <begin position="248"/>
        <end position="268"/>
    </location>
</feature>
<dbReference type="Pfam" id="PF07690">
    <property type="entry name" value="MFS_1"/>
    <property type="match status" value="1"/>
</dbReference>
<evidence type="ECO:0000313" key="7">
    <source>
        <dbReference type="Proteomes" id="UP000005744"/>
    </source>
</evidence>
<evidence type="ECO:0000256" key="2">
    <source>
        <dbReference type="ARBA" id="ARBA00022989"/>
    </source>
</evidence>
<keyword evidence="7" id="KW-1185">Reference proteome</keyword>
<protein>
    <submittedName>
        <fullName evidence="6">Arabinose efflux permease family protein</fullName>
    </submittedName>
</protein>
<dbReference type="AlphaFoldDB" id="I3CD05"/>
<name>I3CD05_9GAMM</name>
<dbReference type="InterPro" id="IPR011701">
    <property type="entry name" value="MFS"/>
</dbReference>
<evidence type="ECO:0000256" key="1">
    <source>
        <dbReference type="ARBA" id="ARBA00022692"/>
    </source>
</evidence>
<evidence type="ECO:0000259" key="5">
    <source>
        <dbReference type="PROSITE" id="PS50850"/>
    </source>
</evidence>
<evidence type="ECO:0000256" key="4">
    <source>
        <dbReference type="SAM" id="Phobius"/>
    </source>
</evidence>
<gene>
    <name evidence="6" type="ORF">BegalDRAFT_0582</name>
</gene>
<feature type="transmembrane region" description="Helical" evidence="4">
    <location>
        <begin position="280"/>
        <end position="300"/>
    </location>
</feature>
<dbReference type="CDD" id="cd17355">
    <property type="entry name" value="MFS_YcxA_like"/>
    <property type="match status" value="1"/>
</dbReference>
<feature type="transmembrane region" description="Helical" evidence="4">
    <location>
        <begin position="75"/>
        <end position="97"/>
    </location>
</feature>
<feature type="transmembrane region" description="Helical" evidence="4">
    <location>
        <begin position="103"/>
        <end position="122"/>
    </location>
</feature>
<dbReference type="InterPro" id="IPR036259">
    <property type="entry name" value="MFS_trans_sf"/>
</dbReference>
<keyword evidence="2 4" id="KW-1133">Transmembrane helix</keyword>
<dbReference type="PANTHER" id="PTHR11360">
    <property type="entry name" value="MONOCARBOXYLATE TRANSPORTER"/>
    <property type="match status" value="1"/>
</dbReference>
<dbReference type="STRING" id="395493.BegalDRAFT_0582"/>
<dbReference type="InterPro" id="IPR050327">
    <property type="entry name" value="Proton-linked_MCT"/>
</dbReference>
<dbReference type="PROSITE" id="PS50850">
    <property type="entry name" value="MFS"/>
    <property type="match status" value="1"/>
</dbReference>